<feature type="non-terminal residue" evidence="1">
    <location>
        <position position="1"/>
    </location>
</feature>
<protein>
    <submittedName>
        <fullName evidence="1">Uncharacterized protein</fullName>
    </submittedName>
</protein>
<accession>A0A382FWC2</accession>
<proteinExistence type="predicted"/>
<evidence type="ECO:0000313" key="1">
    <source>
        <dbReference type="EMBL" id="SVB66875.1"/>
    </source>
</evidence>
<dbReference type="EMBL" id="UINC01052032">
    <property type="protein sequence ID" value="SVB66875.1"/>
    <property type="molecule type" value="Genomic_DNA"/>
</dbReference>
<gene>
    <name evidence="1" type="ORF">METZ01_LOCUS219729</name>
</gene>
<reference evidence="1" key="1">
    <citation type="submission" date="2018-05" db="EMBL/GenBank/DDBJ databases">
        <authorList>
            <person name="Lanie J.A."/>
            <person name="Ng W.-L."/>
            <person name="Kazmierczak K.M."/>
            <person name="Andrzejewski T.M."/>
            <person name="Davidsen T.M."/>
            <person name="Wayne K.J."/>
            <person name="Tettelin H."/>
            <person name="Glass J.I."/>
            <person name="Rusch D."/>
            <person name="Podicherti R."/>
            <person name="Tsui H.-C.T."/>
            <person name="Winkler M.E."/>
        </authorList>
    </citation>
    <scope>NUCLEOTIDE SEQUENCE</scope>
</reference>
<organism evidence="1">
    <name type="scientific">marine metagenome</name>
    <dbReference type="NCBI Taxonomy" id="408172"/>
    <lineage>
        <taxon>unclassified sequences</taxon>
        <taxon>metagenomes</taxon>
        <taxon>ecological metagenomes</taxon>
    </lineage>
</organism>
<name>A0A382FWC2_9ZZZZ</name>
<sequence length="452" mass="49222">ETGGLRFTQGDQSFHRVVGAEDGGDTDYLFDGGWWVVERGSDTDGFSCEPYEGPKWVDFAEDRIPISAINTYANLREPVCTMGVGPTLTPDCALEFDHVRRATVDGHLLEIGFDCTYAGVGEAWWVVDSVMVANRYYHPPEFAPERYEEWLVAPMRDLYGDSVYDYVAHVEWVDGEAFVFDIGRVGIDLSLEAFLGGDNCVLLDWFKPQASSTTATTSPPTPIVLDEGERLRIVVTGDSITDQVRPYLLSAFGDAAIVDRRHHGGTALCDWFVEQAGDLGLEHLADWRPHVIVVDHGGNALTPCMAGEDGKPLQGPDYTAKYLADSEYLADIALGMGSRILFVDQPVGRGDLPSGTGEVFRSMPERHPGGLVRFISTWPTLSPGGHFLQSASCLDHEPGCLDGQGELRSPPPNGHLEALGAWRYATVIVEAFIDAGWIDPGTLPAGPSGTTK</sequence>
<dbReference type="AlphaFoldDB" id="A0A382FWC2"/>